<comment type="caution">
    <text evidence="2">The sequence shown here is derived from an EMBL/GenBank/DDBJ whole genome shotgun (WGS) entry which is preliminary data.</text>
</comment>
<reference evidence="2 3" key="1">
    <citation type="submission" date="2019-01" db="EMBL/GenBank/DDBJ databases">
        <title>Nocardioides guangzhouensis sp. nov., an actinobacterium isolated from soil.</title>
        <authorList>
            <person name="Fu Y."/>
            <person name="Cai Y."/>
            <person name="Lin Z."/>
            <person name="Chen P."/>
        </authorList>
    </citation>
    <scope>NUCLEOTIDE SEQUENCE [LARGE SCALE GENOMIC DNA]</scope>
    <source>
        <strain evidence="2 3">NBRC 105384</strain>
    </source>
</reference>
<dbReference type="SUPFAM" id="SSF51905">
    <property type="entry name" value="FAD/NAD(P)-binding domain"/>
    <property type="match status" value="1"/>
</dbReference>
<evidence type="ECO:0000256" key="1">
    <source>
        <dbReference type="SAM" id="MobiDB-lite"/>
    </source>
</evidence>
<dbReference type="EMBL" id="SDPU01000011">
    <property type="protein sequence ID" value="RYU14366.1"/>
    <property type="molecule type" value="Genomic_DNA"/>
</dbReference>
<sequence>MHGPSPRRIPGCVLSASGRASTTGPSSSLLTGLLRHGEHDHVVETLEADYLVVGAGAAGMAFTDALIDHADVSVILIDRRHGAGGHWLDAYPFVRLHQASSFYGVASTLLGEGRIQPDGPEAGMPERATAPELCAYYARVLHERLLRSGKVSFYPNCDYVGEGQFVSRLSGRRYEVRGRARVVDAHYLAPRIPANSPAPFGAAEGQRVVAVNELVRLGGASSQYVIAGAGKTATDACIWLLDNGVEPGAICWVRPREPWMLDRAVVQPDPVVFLGTAADIMEAAAVASSPDQVFFLLEDAGVMLRIDTSVTPTMAKVPTLARWELDRLRTIECVVRLGHIRHVEPGRLVLTDGEAPIARDAVVVHCAASGLRYRPLVPVWGREAITVQPIQLGFACFGAALAGFVEATLEDDDLKNRLCPPSPFSNKPADWMRQQVLGARASFRSESRIESWADAVSLNPARVPPELIGSPALTAAQERLRHVAAPGMTRMTELAGMS</sequence>
<accession>A0A4V1Z2G9</accession>
<keyword evidence="3" id="KW-1185">Reference proteome</keyword>
<evidence type="ECO:0000313" key="2">
    <source>
        <dbReference type="EMBL" id="RYU14366.1"/>
    </source>
</evidence>
<name>A0A4V1Z2G9_9ACTN</name>
<proteinExistence type="predicted"/>
<dbReference type="Pfam" id="PF13450">
    <property type="entry name" value="NAD_binding_8"/>
    <property type="match status" value="1"/>
</dbReference>
<organism evidence="2 3">
    <name type="scientific">Nocardioides iriomotensis</name>
    <dbReference type="NCBI Taxonomy" id="715784"/>
    <lineage>
        <taxon>Bacteria</taxon>
        <taxon>Bacillati</taxon>
        <taxon>Actinomycetota</taxon>
        <taxon>Actinomycetes</taxon>
        <taxon>Propionibacteriales</taxon>
        <taxon>Nocardioidaceae</taxon>
        <taxon>Nocardioides</taxon>
    </lineage>
</organism>
<dbReference type="OrthoDB" id="9773233at2"/>
<dbReference type="Gene3D" id="3.50.50.60">
    <property type="entry name" value="FAD/NAD(P)-binding domain"/>
    <property type="match status" value="1"/>
</dbReference>
<evidence type="ECO:0000313" key="3">
    <source>
        <dbReference type="Proteomes" id="UP000291189"/>
    </source>
</evidence>
<gene>
    <name evidence="2" type="ORF">ETU37_03700</name>
</gene>
<protein>
    <submittedName>
        <fullName evidence="2">Pyridine nucleotide-disulfide oxidoreductase</fullName>
    </submittedName>
</protein>
<feature type="region of interest" description="Disordered" evidence="1">
    <location>
        <begin position="1"/>
        <end position="25"/>
    </location>
</feature>
<dbReference type="InterPro" id="IPR036188">
    <property type="entry name" value="FAD/NAD-bd_sf"/>
</dbReference>
<dbReference type="AlphaFoldDB" id="A0A4V1Z2G9"/>
<dbReference type="Proteomes" id="UP000291189">
    <property type="component" value="Unassembled WGS sequence"/>
</dbReference>